<protein>
    <recommendedName>
        <fullName evidence="4">Myb/SANT-like domain-containing protein</fullName>
    </recommendedName>
</protein>
<dbReference type="EMBL" id="WHWC01000019">
    <property type="protein sequence ID" value="KAG8363740.1"/>
    <property type="molecule type" value="Genomic_DNA"/>
</dbReference>
<evidence type="ECO:0000313" key="2">
    <source>
        <dbReference type="EMBL" id="KAG8363740.1"/>
    </source>
</evidence>
<name>A0AAV6W578_9LAMI</name>
<comment type="caution">
    <text evidence="2">The sequence shown here is derived from an EMBL/GenBank/DDBJ whole genome shotgun (WGS) entry which is preliminary data.</text>
</comment>
<dbReference type="PANTHER" id="PTHR46250">
    <property type="entry name" value="MYB/SANT-LIKE DNA-BINDING DOMAIN PROTEIN-RELATED"/>
    <property type="match status" value="1"/>
</dbReference>
<sequence length="191" mass="21580">MPKRSGFGWNSTSNTITVSRDEVWDNYVKSDVNARTMRHKSWPLFDDWCEIFGKDRATRENAESFDDVAKELEHNEKGKKKMTPNKVIRDHTPHFKNRDFEEVQSTSVSCGDASARAKNNSSKGKRKLADDGDAKSRKAVFEALAEIDNLDIEQRTSISKALVNNTKNLDLFFSLPTDGKSAMVKMMLAGT</sequence>
<feature type="region of interest" description="Disordered" evidence="1">
    <location>
        <begin position="111"/>
        <end position="132"/>
    </location>
</feature>
<organism evidence="2 3">
    <name type="scientific">Buddleja alternifolia</name>
    <dbReference type="NCBI Taxonomy" id="168488"/>
    <lineage>
        <taxon>Eukaryota</taxon>
        <taxon>Viridiplantae</taxon>
        <taxon>Streptophyta</taxon>
        <taxon>Embryophyta</taxon>
        <taxon>Tracheophyta</taxon>
        <taxon>Spermatophyta</taxon>
        <taxon>Magnoliopsida</taxon>
        <taxon>eudicotyledons</taxon>
        <taxon>Gunneridae</taxon>
        <taxon>Pentapetalae</taxon>
        <taxon>asterids</taxon>
        <taxon>lamiids</taxon>
        <taxon>Lamiales</taxon>
        <taxon>Scrophulariaceae</taxon>
        <taxon>Buddlejeae</taxon>
        <taxon>Buddleja</taxon>
    </lineage>
</organism>
<accession>A0AAV6W578</accession>
<gene>
    <name evidence="2" type="ORF">BUALT_Bualt19G0053700</name>
</gene>
<dbReference type="Proteomes" id="UP000826271">
    <property type="component" value="Unassembled WGS sequence"/>
</dbReference>
<evidence type="ECO:0000313" key="3">
    <source>
        <dbReference type="Proteomes" id="UP000826271"/>
    </source>
</evidence>
<proteinExistence type="predicted"/>
<reference evidence="2" key="1">
    <citation type="submission" date="2019-10" db="EMBL/GenBank/DDBJ databases">
        <authorList>
            <person name="Zhang R."/>
            <person name="Pan Y."/>
            <person name="Wang J."/>
            <person name="Ma R."/>
            <person name="Yu S."/>
        </authorList>
    </citation>
    <scope>NUCLEOTIDE SEQUENCE</scope>
    <source>
        <strain evidence="2">LA-IB0</strain>
        <tissue evidence="2">Leaf</tissue>
    </source>
</reference>
<dbReference type="PANTHER" id="PTHR46250:SF15">
    <property type="entry name" value="OS01G0523800 PROTEIN"/>
    <property type="match status" value="1"/>
</dbReference>
<keyword evidence="3" id="KW-1185">Reference proteome</keyword>
<evidence type="ECO:0008006" key="4">
    <source>
        <dbReference type="Google" id="ProtNLM"/>
    </source>
</evidence>
<dbReference type="AlphaFoldDB" id="A0AAV6W578"/>
<evidence type="ECO:0000256" key="1">
    <source>
        <dbReference type="SAM" id="MobiDB-lite"/>
    </source>
</evidence>